<evidence type="ECO:0008006" key="4">
    <source>
        <dbReference type="Google" id="ProtNLM"/>
    </source>
</evidence>
<accession>A0A0F3QBH0</accession>
<evidence type="ECO:0000313" key="2">
    <source>
        <dbReference type="EMBL" id="KJV89577.1"/>
    </source>
</evidence>
<keyword evidence="3" id="KW-1185">Reference proteome</keyword>
<sequence length="241" mass="27769">MGFCSICLYLSKYIIPTNFQREELGSLGGFLSGVVGSMYAVSTGFVLIYLLGNFNKAQEVVATESTILMRLADSVSWLPSNMKPAIYADIKNYAKDVVGREWQLMRDGKKIGHEALSFLQDITSRLKDYKVNDQMQLFIKKEIVKEIKELYTIRYNRIKMSYFSLNVQYWVVVFIMTTINLIFVCMLGIRVYLHKISVMLVCITSGSMIFLLFILDKPFRGPFAVNQYDLNKAITYIERLE</sequence>
<organism evidence="2 3">
    <name type="scientific">Rickettsia bellii str. RML An4</name>
    <dbReference type="NCBI Taxonomy" id="1359193"/>
    <lineage>
        <taxon>Bacteria</taxon>
        <taxon>Pseudomonadati</taxon>
        <taxon>Pseudomonadota</taxon>
        <taxon>Alphaproteobacteria</taxon>
        <taxon>Rickettsiales</taxon>
        <taxon>Rickettsiaceae</taxon>
        <taxon>Rickettsieae</taxon>
        <taxon>Rickettsia</taxon>
        <taxon>belli group</taxon>
    </lineage>
</organism>
<dbReference type="AlphaFoldDB" id="A0A0F3QBH0"/>
<evidence type="ECO:0000313" key="3">
    <source>
        <dbReference type="Proteomes" id="UP000033661"/>
    </source>
</evidence>
<dbReference type="InterPro" id="IPR025333">
    <property type="entry name" value="DUF4239"/>
</dbReference>
<feature type="transmembrane region" description="Helical" evidence="1">
    <location>
        <begin position="196"/>
        <end position="215"/>
    </location>
</feature>
<protein>
    <recommendedName>
        <fullName evidence="4">DUF4239 domain-containing protein</fullName>
    </recommendedName>
</protein>
<dbReference type="RefSeq" id="WP_045799248.1">
    <property type="nucleotide sequence ID" value="NZ_LAOI01000001.1"/>
</dbReference>
<reference evidence="2 3" key="1">
    <citation type="submission" date="2015-02" db="EMBL/GenBank/DDBJ databases">
        <title>Genome Sequencing of Rickettsiales.</title>
        <authorList>
            <person name="Daugherty S.C."/>
            <person name="Su Q."/>
            <person name="Abolude K."/>
            <person name="Beier-Sexton M."/>
            <person name="Carlyon J.A."/>
            <person name="Carter R."/>
            <person name="Day N.P."/>
            <person name="Dumler S.J."/>
            <person name="Dyachenko V."/>
            <person name="Godinez A."/>
            <person name="Kurtti T.J."/>
            <person name="Lichay M."/>
            <person name="Mullins K.E."/>
            <person name="Ott S."/>
            <person name="Pappas-Brown V."/>
            <person name="Paris D.H."/>
            <person name="Patel P."/>
            <person name="Richards A.L."/>
            <person name="Sadzewicz L."/>
            <person name="Sears K."/>
            <person name="Seidman D."/>
            <person name="Sengamalay N."/>
            <person name="Stenos J."/>
            <person name="Tallon L.J."/>
            <person name="Vincent G."/>
            <person name="Fraser C.M."/>
            <person name="Munderloh U."/>
            <person name="Dunning-Hotopp J.C."/>
        </authorList>
    </citation>
    <scope>NUCLEOTIDE SEQUENCE [LARGE SCALE GENOMIC DNA]</scope>
    <source>
        <strain evidence="2 3">RML An4</strain>
    </source>
</reference>
<feature type="transmembrane region" description="Helical" evidence="1">
    <location>
        <begin position="167"/>
        <end position="190"/>
    </location>
</feature>
<proteinExistence type="predicted"/>
<dbReference type="PATRIC" id="fig|1359193.3.peg.540"/>
<gene>
    <name evidence="2" type="ORF">RBEAN4_0556</name>
</gene>
<dbReference type="Proteomes" id="UP000033661">
    <property type="component" value="Unassembled WGS sequence"/>
</dbReference>
<dbReference type="EMBL" id="LAOI01000001">
    <property type="protein sequence ID" value="KJV89577.1"/>
    <property type="molecule type" value="Genomic_DNA"/>
</dbReference>
<comment type="caution">
    <text evidence="2">The sequence shown here is derived from an EMBL/GenBank/DDBJ whole genome shotgun (WGS) entry which is preliminary data.</text>
</comment>
<keyword evidence="1" id="KW-0812">Transmembrane</keyword>
<dbReference type="Pfam" id="PF14023">
    <property type="entry name" value="Bestrophin-like"/>
    <property type="match status" value="1"/>
</dbReference>
<evidence type="ECO:0000256" key="1">
    <source>
        <dbReference type="SAM" id="Phobius"/>
    </source>
</evidence>
<name>A0A0F3QBH0_RICBE</name>
<feature type="transmembrane region" description="Helical" evidence="1">
    <location>
        <begin position="30"/>
        <end position="51"/>
    </location>
</feature>
<keyword evidence="1" id="KW-0472">Membrane</keyword>
<keyword evidence="1" id="KW-1133">Transmembrane helix</keyword>